<dbReference type="InterPro" id="IPR019559">
    <property type="entry name" value="Cullin_neddylation_domain"/>
</dbReference>
<feature type="region of interest" description="Disordered" evidence="2">
    <location>
        <begin position="83"/>
        <end position="112"/>
    </location>
</feature>
<feature type="region of interest" description="Disordered" evidence="2">
    <location>
        <begin position="682"/>
        <end position="764"/>
    </location>
</feature>
<feature type="region of interest" description="Disordered" evidence="2">
    <location>
        <begin position="1611"/>
        <end position="1641"/>
    </location>
</feature>
<dbReference type="InterPro" id="IPR036388">
    <property type="entry name" value="WH-like_DNA-bd_sf"/>
</dbReference>
<feature type="compositionally biased region" description="Low complexity" evidence="2">
    <location>
        <begin position="189"/>
        <end position="198"/>
    </location>
</feature>
<dbReference type="EMBL" id="AHZU02000811">
    <property type="protein sequence ID" value="KFG39883.1"/>
    <property type="molecule type" value="Genomic_DNA"/>
</dbReference>
<proteinExistence type="inferred from homology"/>
<feature type="compositionally biased region" description="Basic and acidic residues" evidence="2">
    <location>
        <begin position="2275"/>
        <end position="2291"/>
    </location>
</feature>
<dbReference type="GO" id="GO:0006511">
    <property type="term" value="P:ubiquitin-dependent protein catabolic process"/>
    <property type="evidence" value="ECO:0007669"/>
    <property type="project" value="InterPro"/>
</dbReference>
<dbReference type="PROSITE" id="PS50069">
    <property type="entry name" value="CULLIN_2"/>
    <property type="match status" value="1"/>
</dbReference>
<feature type="compositionally biased region" description="Basic and acidic residues" evidence="2">
    <location>
        <begin position="455"/>
        <end position="471"/>
    </location>
</feature>
<feature type="compositionally biased region" description="Basic and acidic residues" evidence="2">
    <location>
        <begin position="428"/>
        <end position="446"/>
    </location>
</feature>
<feature type="compositionally biased region" description="Low complexity" evidence="2">
    <location>
        <begin position="542"/>
        <end position="567"/>
    </location>
</feature>
<dbReference type="InterPro" id="IPR045093">
    <property type="entry name" value="Cullin"/>
</dbReference>
<feature type="compositionally biased region" description="Basic and acidic residues" evidence="2">
    <location>
        <begin position="1611"/>
        <end position="1628"/>
    </location>
</feature>
<dbReference type="PANTHER" id="PTHR11932">
    <property type="entry name" value="CULLIN"/>
    <property type="match status" value="1"/>
</dbReference>
<evidence type="ECO:0000313" key="4">
    <source>
        <dbReference type="EMBL" id="KFG39883.1"/>
    </source>
</evidence>
<feature type="compositionally biased region" description="Basic and acidic residues" evidence="2">
    <location>
        <begin position="351"/>
        <end position="375"/>
    </location>
</feature>
<feature type="region of interest" description="Disordered" evidence="2">
    <location>
        <begin position="1797"/>
        <end position="1819"/>
    </location>
</feature>
<comment type="caution">
    <text evidence="4">The sequence shown here is derived from an EMBL/GenBank/DDBJ whole genome shotgun (WGS) entry which is preliminary data.</text>
</comment>
<feature type="region of interest" description="Disordered" evidence="2">
    <location>
        <begin position="1"/>
        <end position="28"/>
    </location>
</feature>
<feature type="compositionally biased region" description="Low complexity" evidence="2">
    <location>
        <begin position="1743"/>
        <end position="1767"/>
    </location>
</feature>
<dbReference type="Pfam" id="PF26557">
    <property type="entry name" value="Cullin_AB"/>
    <property type="match status" value="1"/>
</dbReference>
<name>A0A086K665_TOXGO</name>
<comment type="similarity">
    <text evidence="1">Belongs to the cullin family.</text>
</comment>
<feature type="region of interest" description="Disordered" evidence="2">
    <location>
        <begin position="542"/>
        <end position="643"/>
    </location>
</feature>
<feature type="region of interest" description="Disordered" evidence="2">
    <location>
        <begin position="173"/>
        <end position="201"/>
    </location>
</feature>
<feature type="region of interest" description="Disordered" evidence="2">
    <location>
        <begin position="1663"/>
        <end position="1686"/>
    </location>
</feature>
<feature type="compositionally biased region" description="Low complexity" evidence="2">
    <location>
        <begin position="1315"/>
        <end position="1328"/>
    </location>
</feature>
<reference evidence="4 5" key="1">
    <citation type="submission" date="2014-02" db="EMBL/GenBank/DDBJ databases">
        <authorList>
            <person name="Sibley D."/>
            <person name="Venepally P."/>
            <person name="Karamycheva S."/>
            <person name="Hadjithomas M."/>
            <person name="Khan A."/>
            <person name="Brunk B."/>
            <person name="Roos D."/>
            <person name="Caler E."/>
            <person name="Lorenzi H."/>
        </authorList>
    </citation>
    <scope>NUCLEOTIDE SEQUENCE [LARGE SCALE GENOMIC DNA]</scope>
    <source>
        <strain evidence="4 5">GAB2-2007-GAL-DOM2</strain>
    </source>
</reference>
<feature type="region of interest" description="Disordered" evidence="2">
    <location>
        <begin position="1738"/>
        <end position="1774"/>
    </location>
</feature>
<dbReference type="InterPro" id="IPR016158">
    <property type="entry name" value="Cullin_homology"/>
</dbReference>
<feature type="compositionally biased region" description="Basic and acidic residues" evidence="2">
    <location>
        <begin position="700"/>
        <end position="730"/>
    </location>
</feature>
<dbReference type="SUPFAM" id="SSF75632">
    <property type="entry name" value="Cullin homology domain"/>
    <property type="match status" value="1"/>
</dbReference>
<feature type="domain" description="Cullin family profile" evidence="3">
    <location>
        <begin position="1837"/>
        <end position="1943"/>
    </location>
</feature>
<feature type="region of interest" description="Disordered" evidence="2">
    <location>
        <begin position="1540"/>
        <end position="1564"/>
    </location>
</feature>
<feature type="compositionally biased region" description="Basic residues" evidence="2">
    <location>
        <begin position="376"/>
        <end position="389"/>
    </location>
</feature>
<feature type="compositionally biased region" description="Low complexity" evidence="2">
    <location>
        <begin position="583"/>
        <end position="607"/>
    </location>
</feature>
<dbReference type="SUPFAM" id="SSF74788">
    <property type="entry name" value="Cullin repeat-like"/>
    <property type="match status" value="1"/>
</dbReference>
<feature type="region of interest" description="Disordered" evidence="2">
    <location>
        <begin position="1117"/>
        <end position="1143"/>
    </location>
</feature>
<feature type="region of interest" description="Disordered" evidence="2">
    <location>
        <begin position="970"/>
        <end position="989"/>
    </location>
</feature>
<dbReference type="InterPro" id="IPR036317">
    <property type="entry name" value="Cullin_homology_sf"/>
</dbReference>
<dbReference type="Gene3D" id="3.30.230.130">
    <property type="entry name" value="Cullin, Chain C, Domain 2"/>
    <property type="match status" value="1"/>
</dbReference>
<dbReference type="InterPro" id="IPR016159">
    <property type="entry name" value="Cullin_repeat-like_dom_sf"/>
</dbReference>
<dbReference type="GO" id="GO:0031625">
    <property type="term" value="F:ubiquitin protein ligase binding"/>
    <property type="evidence" value="ECO:0007669"/>
    <property type="project" value="InterPro"/>
</dbReference>
<accession>A0A086K665</accession>
<feature type="compositionally biased region" description="Basic and acidic residues" evidence="2">
    <location>
        <begin position="2320"/>
        <end position="2335"/>
    </location>
</feature>
<feature type="region of interest" description="Disordered" evidence="2">
    <location>
        <begin position="2239"/>
        <end position="2364"/>
    </location>
</feature>
<feature type="compositionally biased region" description="Low complexity" evidence="2">
    <location>
        <begin position="630"/>
        <end position="643"/>
    </location>
</feature>
<organism evidence="4 5">
    <name type="scientific">Toxoplasma gondii GAB2-2007-GAL-DOM2</name>
    <dbReference type="NCBI Taxonomy" id="1130820"/>
    <lineage>
        <taxon>Eukaryota</taxon>
        <taxon>Sar</taxon>
        <taxon>Alveolata</taxon>
        <taxon>Apicomplexa</taxon>
        <taxon>Conoidasida</taxon>
        <taxon>Coccidia</taxon>
        <taxon>Eucoccidiorida</taxon>
        <taxon>Eimeriorina</taxon>
        <taxon>Sarcocystidae</taxon>
        <taxon>Toxoplasma</taxon>
    </lineage>
</organism>
<feature type="compositionally biased region" description="Basic and acidic residues" evidence="2">
    <location>
        <begin position="1345"/>
        <end position="1379"/>
    </location>
</feature>
<feature type="compositionally biased region" description="Basic and acidic residues" evidence="2">
    <location>
        <begin position="1540"/>
        <end position="1550"/>
    </location>
</feature>
<evidence type="ECO:0000313" key="5">
    <source>
        <dbReference type="Proteomes" id="UP000028837"/>
    </source>
</evidence>
<gene>
    <name evidence="4" type="ORF">TGDOM2_285445</name>
</gene>
<dbReference type="VEuPathDB" id="ToxoDB:TGDOM2_285445"/>
<feature type="region of interest" description="Disordered" evidence="2">
    <location>
        <begin position="1312"/>
        <end position="1443"/>
    </location>
</feature>
<feature type="compositionally biased region" description="Basic and acidic residues" evidence="2">
    <location>
        <begin position="1808"/>
        <end position="1819"/>
    </location>
</feature>
<protein>
    <submittedName>
        <fullName evidence="4">Cullin family protein</fullName>
    </submittedName>
</protein>
<dbReference type="SMART" id="SM00884">
    <property type="entry name" value="Cullin_Nedd8"/>
    <property type="match status" value="1"/>
</dbReference>
<dbReference type="InterPro" id="IPR059120">
    <property type="entry name" value="Cullin-like_AB"/>
</dbReference>
<feature type="region of interest" description="Disordered" evidence="2">
    <location>
        <begin position="428"/>
        <end position="474"/>
    </location>
</feature>
<feature type="region of interest" description="Disordered" evidence="2">
    <location>
        <begin position="2386"/>
        <end position="2409"/>
    </location>
</feature>
<dbReference type="OrthoDB" id="10407394at2759"/>
<dbReference type="Proteomes" id="UP000028837">
    <property type="component" value="Unassembled WGS sequence"/>
</dbReference>
<feature type="compositionally biased region" description="Basic and acidic residues" evidence="2">
    <location>
        <begin position="682"/>
        <end position="692"/>
    </location>
</feature>
<evidence type="ECO:0000256" key="2">
    <source>
        <dbReference type="SAM" id="MobiDB-lite"/>
    </source>
</evidence>
<dbReference type="Gene3D" id="1.10.10.10">
    <property type="entry name" value="Winged helix-like DNA-binding domain superfamily/Winged helix DNA-binding domain"/>
    <property type="match status" value="1"/>
</dbReference>
<feature type="region of interest" description="Disordered" evidence="2">
    <location>
        <begin position="299"/>
        <end position="392"/>
    </location>
</feature>
<feature type="compositionally biased region" description="Basic and acidic residues" evidence="2">
    <location>
        <begin position="1420"/>
        <end position="1443"/>
    </location>
</feature>
<sequence length="2442" mass="266211">MGGGMGEAVRKRNYTRPQEGQNLRKKDDHLSEQLLTGKRMILNPRSCRVSYWLFCSLLYVFAHQRLIHRPRLNSLLRLLLPSSSPSSSSAPSPSSSSSSSPASSSSSSLPSSSSSVSSSAFSSSASCPSFCARDAPPLSSSASCLKPLQRRDEHVDRERAAALHSETLSEENSSIPIFSSAPAGTNHAPLSPADSSSPPVSPTCLLSAPAPVEFVVRLVSVWREYLHFAHALRKIFAPIHDATAAFLRAASPHLFHSPSRHLWKPHTLRESSETLSAAEAVLQPHRRDGMQLKMRWGSATHLPSSAASSAASSRPPSSAEASPGTEASKENTVLPTDEEQELFATEETTEDAAKIEREQPTDRSSKRGRKEDGFRQKRPLHASCLKKRGRDAEGYDSRLATLSPSAVAALVCQNLRSLCPCSVPRIKTDSKKQETREKAGNREKPEPNTGDQPQGDERNFEETKGRKETEANRISQSAVAASAAAMQDAAFPLDSAALRIFRSLLSPDCLLALSASVNFCLKDKRVGAVKEVVRRILPVSPSPSLLSSVSASSFSSSPLSCSASSSPRLGRTGSSPLPGTCHPSSTFVSSQSPSTSLESSSCLSHTSGKPRCNPGVSPSSPQKTSVTRNSGPLPASAPSSGLAAPSSLGLHPLILREALVLLKRVSDYTVPVRLLSLPAWERDQRREEEERERRRKARQRATEASDKRRDEKKKHEGDGRDTTSCVRREAQQMLDDALKSQGESEDSLKEAAKQKSEAKLGDIGTEGSAASVRVVQNLSQKDIGDTSLTADPGHLEEDQKGPRTQTGKQRRGLPWGAPQWVGGGVTKSVWGGSIKGAEKFNWWLMRKAGKLYLSIAASLLQTQNLPLPVYVQLALHFLQAESEIDQQCFDPQARENLQTAVAAALLRFPIHQVLNLPPGLGALLSSGDWETLRLLFTVLRRWPEDAFTRFVAECRLYWISRFSSALSMTHPTHCSTDPPHDSSNSSSSSNSIPSASCAAASSPSLSCSGASALARPVSVARASPPLSFLVARLSFLVEERAKTEKELTRHFGDHPALRQARDDAFQTVLNGSNFASILSTYQGPPVTPSDPQFTASLSSSSSSSAVLPSLPSFSDARSYAPASSQTPPLTPSSSSFSTSSSSRVSESTASELDASLLKAKENLPLSLVLQAPSASLSSFFLLLPALFPLSTASSTPPPSLLLSAAVVDYIDQTLRETPRASNVHALTADSQRARDGTGRISRFEREAKKRDCITGNTGLLGTSQGHWLASLCQVVQHLQDRETFCSLFRLRLARRLLSNALRVPDVPSCRRDDFSSLVSSSVSPRFSRGTSLLSPPTFGGPSEPGDSREQLRKEHVEEKEALREKAEGFNEREGRDEHVTSCLELDNGPSRRPKRMELPRAHAKSRNSCATIVHPGTGEDSARAGAEEGEAKTTLKDHGERDKQLEARETERLNGDPECLKRHLVPSTSNAYTFVCSSRHFGRRGENVEPYKVCRTYKEINEQGNRGEGASSQLEARTPEEVEAKEAVCCLSSEVHLRGEERRSNGRVDTRSPGSRSLEQREKARLKTEQRVAQAVLEAAVGDFSRQQESWKLRQMFEDLAVAVHVKEAFEQGQRDREERREKEDRRNTQTSWKPKLHAVQQEETTCTAEERGKSQCVAMHTEAGERGNLPRNSLAPLNPRPGRNTQLLASASTVTSFNSSVPLPSSNVLFHPLILTQHAWAHALPASDLYLPSSSFVDESGRSASVPSPSGSTSTLSSSSPTPARRGASPRAATVAHACRPLRDFQEQLIAIGQTEPGGTGLLDPSVEAKKNDDAKKPEKTRDYQVLSVMRVGDLWLPRYLGIPLKKFTEFYKARFAERRLTWHIRLSRMQLYCYDTNATKNPKKTPNAQNVASSSTLLNVPAVIGCILLLFNTRTTLSMQEISTHTGLAEWEVKKVLVSLLAPPQQLLLLSATDVKALDVAGKGHCFSSAEENQDLSRFVSTGGGRDKGEIDEEKEMQGNGQRLSCEAEQRPQEKKAMETITEECRVASPSVSFLQLWRQMRENAETQFSLNEGFFAIPRGNCEVVDIHPIEDAALTLLTRDADGHKTSSDARGLLSSHPLFAAYSSVLPPDVSPASSVSVPATSSLSGVAFSCPEFARMSSQDASFPCACSSLSLSLDSPAFLEATIVRILKRHRRLSHSDLFERVQLCVRSKHSIASRREQEVVNRLKKSLTSCEEVSHDETEATTTREALETTVVNRAEVPPPDRMSEGTGSTCHGVLSLPRSTKRMRTARTEIPEFAGKETKNDQLELDPGQTRLPRQPSSDATLDSGPVNEESETKKPARWEEQDRTGCENGEGGGHGACPGTAEAAQKPYTGNEDGCEQKVSQIHGVVVKGSVSTVEMENSSNEPKMRLEENGQSDTTGVSVPMAVFKKRLESLVEREFIARDERDPTMYVYLP</sequence>
<feature type="region of interest" description="Disordered" evidence="2">
    <location>
        <begin position="783"/>
        <end position="820"/>
    </location>
</feature>
<evidence type="ECO:0000256" key="1">
    <source>
        <dbReference type="PROSITE-ProRule" id="PRU00330"/>
    </source>
</evidence>
<evidence type="ECO:0000259" key="3">
    <source>
        <dbReference type="PROSITE" id="PS50069"/>
    </source>
</evidence>
<feature type="compositionally biased region" description="Low complexity" evidence="2">
    <location>
        <begin position="303"/>
        <end position="323"/>
    </location>
</feature>
<feature type="compositionally biased region" description="Polar residues" evidence="2">
    <location>
        <begin position="616"/>
        <end position="629"/>
    </location>
</feature>
<feature type="compositionally biased region" description="Basic and acidic residues" evidence="2">
    <location>
        <begin position="746"/>
        <end position="760"/>
    </location>
</feature>